<comment type="caution">
    <text evidence="3">The sequence shown here is derived from an EMBL/GenBank/DDBJ whole genome shotgun (WGS) entry which is preliminary data.</text>
</comment>
<evidence type="ECO:0000256" key="2">
    <source>
        <dbReference type="SAM" id="SignalP"/>
    </source>
</evidence>
<feature type="signal peptide" evidence="2">
    <location>
        <begin position="1"/>
        <end position="17"/>
    </location>
</feature>
<reference evidence="3 4" key="1">
    <citation type="submission" date="2019-02" db="EMBL/GenBank/DDBJ databases">
        <title>Genome sequencing of the rare red list fungi Bondarzewia mesenterica.</title>
        <authorList>
            <person name="Buettner E."/>
            <person name="Kellner H."/>
        </authorList>
    </citation>
    <scope>NUCLEOTIDE SEQUENCE [LARGE SCALE GENOMIC DNA]</scope>
    <source>
        <strain evidence="3 4">DSM 108281</strain>
    </source>
</reference>
<dbReference type="Proteomes" id="UP000310158">
    <property type="component" value="Unassembled WGS sequence"/>
</dbReference>
<sequence>MQLSVLVSLALALSISAAPTRRADFTLKNGQDAIALNDKFKTLTADSSCTDGEDACVTGQFAQCVGGKFVLQSCGPGTQCAALPLVNSAGTSITCTTQADLDARIAATGATNAGNSAANVSSVVASTTTAATSTSAAATTASTTSAAAATSSAAAGGNNSGNGGATGNNGDAQNSLTLLDSVIATGFEKDGQETPAAGQSASLTSSNNFINFCATVPNKPITNGQQIKSGSCNPAPMGVIAATTNMPSSKFVFPKNTETIKANTKFTIQMALNNLQAGTFVNAQSNYYSAPQQVNAQGNTIGHTHVVIEKLDSLDQTKPTDPTVFAFFKGINSPQQNGIVSADVDSGLPVGVYRIASINAAANHQPVLVAVAQHGSLDDMVYFTVTDDGKAAAGTGAAAGNATASATKSAASSATSATATAKGKN</sequence>
<evidence type="ECO:0000313" key="4">
    <source>
        <dbReference type="Proteomes" id="UP000310158"/>
    </source>
</evidence>
<evidence type="ECO:0000313" key="3">
    <source>
        <dbReference type="EMBL" id="THH12973.1"/>
    </source>
</evidence>
<evidence type="ECO:0000256" key="1">
    <source>
        <dbReference type="SAM" id="MobiDB-lite"/>
    </source>
</evidence>
<dbReference type="PANTHER" id="PTHR34587:SF2">
    <property type="entry name" value="G-PROTEIN COUPLED RECEPTORS FAMILY 1 PROFILE DOMAIN-CONTAINING PROTEIN"/>
    <property type="match status" value="1"/>
</dbReference>
<dbReference type="OrthoDB" id="2336871at2759"/>
<keyword evidence="2" id="KW-0732">Signal</keyword>
<evidence type="ECO:0008006" key="5">
    <source>
        <dbReference type="Google" id="ProtNLM"/>
    </source>
</evidence>
<keyword evidence="4" id="KW-1185">Reference proteome</keyword>
<feature type="region of interest" description="Disordered" evidence="1">
    <location>
        <begin position="152"/>
        <end position="171"/>
    </location>
</feature>
<dbReference type="AlphaFoldDB" id="A0A4V3XEB6"/>
<accession>A0A4V3XEB6</accession>
<protein>
    <recommendedName>
        <fullName evidence="5">Carbohydrate-binding module family 19 domain-containing protein</fullName>
    </recommendedName>
</protein>
<feature type="compositionally biased region" description="Gly residues" evidence="1">
    <location>
        <begin position="158"/>
        <end position="167"/>
    </location>
</feature>
<feature type="chain" id="PRO_5020514971" description="Carbohydrate-binding module family 19 domain-containing protein" evidence="2">
    <location>
        <begin position="18"/>
        <end position="425"/>
    </location>
</feature>
<proteinExistence type="predicted"/>
<organism evidence="3 4">
    <name type="scientific">Bondarzewia mesenterica</name>
    <dbReference type="NCBI Taxonomy" id="1095465"/>
    <lineage>
        <taxon>Eukaryota</taxon>
        <taxon>Fungi</taxon>
        <taxon>Dikarya</taxon>
        <taxon>Basidiomycota</taxon>
        <taxon>Agaricomycotina</taxon>
        <taxon>Agaricomycetes</taxon>
        <taxon>Russulales</taxon>
        <taxon>Bondarzewiaceae</taxon>
        <taxon>Bondarzewia</taxon>
    </lineage>
</organism>
<dbReference type="PANTHER" id="PTHR34587">
    <property type="entry name" value="VWFA DOMAIN-CONTAINING PROTEIN"/>
    <property type="match status" value="1"/>
</dbReference>
<gene>
    <name evidence="3" type="ORF">EW146_g7203</name>
</gene>
<dbReference type="InterPro" id="IPR053216">
    <property type="entry name" value="Appressorial_penetr-assoc"/>
</dbReference>
<dbReference type="EMBL" id="SGPL01000398">
    <property type="protein sequence ID" value="THH12973.1"/>
    <property type="molecule type" value="Genomic_DNA"/>
</dbReference>
<name>A0A4V3XEB6_9AGAM</name>